<evidence type="ECO:0000313" key="3">
    <source>
        <dbReference type="EMBL" id="WJW67293.1"/>
    </source>
</evidence>
<feature type="domain" description="Nucleotide modification associated" evidence="1">
    <location>
        <begin position="12"/>
        <end position="186"/>
    </location>
</feature>
<accession>A0A8T7M1D2</accession>
<dbReference type="EMBL" id="CP128399">
    <property type="protein sequence ID" value="WJW67293.1"/>
    <property type="molecule type" value="Genomic_DNA"/>
</dbReference>
<evidence type="ECO:0000313" key="4">
    <source>
        <dbReference type="Proteomes" id="UP000521676"/>
    </source>
</evidence>
<dbReference type="RefSeq" id="WP_341469192.1">
    <property type="nucleotide sequence ID" value="NZ_CP128399.1"/>
</dbReference>
<dbReference type="AlphaFoldDB" id="A0A8T7M1D2"/>
<evidence type="ECO:0000259" key="1">
    <source>
        <dbReference type="Pfam" id="PF18754"/>
    </source>
</evidence>
<evidence type="ECO:0000313" key="5">
    <source>
        <dbReference type="Proteomes" id="UP001431572"/>
    </source>
</evidence>
<keyword evidence="5" id="KW-1185">Reference proteome</keyword>
<sequence>MSLIHANQPLPRIFLANVGVNASHINLGLQSPRFPDGRFEFIPIPELKEFQQASGFVRYNQLQCWNETNESLARYIPINRADLAVHADPDFTALTYGDECGRTPRAAALKQAQPGDILVFLARLADYHNGLFTGQAGFYLVGFLEIARILKDIRAQLEPANFARYMHNAHFRRAQHDPRWYDGFYIFEGSARSRRFQIAYPFGKAEAEQYLRDKSGQPFRWQEGRTELQTIGSYTRTCRCVLDAGRSAEEKSRALAFIGNILLG</sequence>
<dbReference type="EMBL" id="JACATZ010000001">
    <property type="protein sequence ID" value="NWJ45421.1"/>
    <property type="molecule type" value="Genomic_DNA"/>
</dbReference>
<reference evidence="2 4" key="1">
    <citation type="submission" date="2020-06" db="EMBL/GenBank/DDBJ databases">
        <title>Anoxygenic phototrophic Chloroflexota member uses a Type I reaction center.</title>
        <authorList>
            <person name="Tsuji J.M."/>
            <person name="Shaw N.A."/>
            <person name="Nagashima S."/>
            <person name="Venkiteswaran J."/>
            <person name="Schiff S.L."/>
            <person name="Hanada S."/>
            <person name="Tank M."/>
            <person name="Neufeld J.D."/>
        </authorList>
    </citation>
    <scope>NUCLEOTIDE SEQUENCE [LARGE SCALE GENOMIC DNA]</scope>
    <source>
        <strain evidence="2">L227-S17</strain>
    </source>
</reference>
<dbReference type="InterPro" id="IPR041135">
    <property type="entry name" value="Nmad3"/>
</dbReference>
<gene>
    <name evidence="2" type="ORF">HXX08_06030</name>
    <name evidence="3" type="ORF">OZ401_000553</name>
</gene>
<proteinExistence type="predicted"/>
<organism evidence="2 4">
    <name type="scientific">Candidatus Chlorohelix allophototropha</name>
    <dbReference type="NCBI Taxonomy" id="3003348"/>
    <lineage>
        <taxon>Bacteria</taxon>
        <taxon>Bacillati</taxon>
        <taxon>Chloroflexota</taxon>
        <taxon>Chloroflexia</taxon>
        <taxon>Candidatus Chloroheliales</taxon>
        <taxon>Candidatus Chloroheliaceae</taxon>
        <taxon>Candidatus Chlorohelix</taxon>
    </lineage>
</organism>
<name>A0A8T7M1D2_9CHLR</name>
<dbReference type="Proteomes" id="UP001431572">
    <property type="component" value="Chromosome 1"/>
</dbReference>
<reference evidence="3" key="2">
    <citation type="journal article" date="2024" name="Nature">
        <title>Anoxygenic phototroph of the Chloroflexota uses a type I reaction centre.</title>
        <authorList>
            <person name="Tsuji J.M."/>
            <person name="Shaw N.A."/>
            <person name="Nagashima S."/>
            <person name="Venkiteswaran J.J."/>
            <person name="Schiff S.L."/>
            <person name="Watanabe T."/>
            <person name="Fukui M."/>
            <person name="Hanada S."/>
            <person name="Tank M."/>
            <person name="Neufeld J.D."/>
        </authorList>
    </citation>
    <scope>NUCLEOTIDE SEQUENCE</scope>
    <source>
        <strain evidence="3">L227-S17</strain>
    </source>
</reference>
<evidence type="ECO:0000313" key="2">
    <source>
        <dbReference type="EMBL" id="NWJ45421.1"/>
    </source>
</evidence>
<dbReference type="Pfam" id="PF18754">
    <property type="entry name" value="Nmad3"/>
    <property type="match status" value="1"/>
</dbReference>
<dbReference type="Proteomes" id="UP000521676">
    <property type="component" value="Unassembled WGS sequence"/>
</dbReference>
<protein>
    <recommendedName>
        <fullName evidence="1">Nucleotide modification associated domain-containing protein</fullName>
    </recommendedName>
</protein>